<gene>
    <name evidence="1" type="ORF">CNE99_09590</name>
</gene>
<evidence type="ECO:0000313" key="2">
    <source>
        <dbReference type="Proteomes" id="UP000219327"/>
    </source>
</evidence>
<sequence length="263" mass="30445">MVLNEFAEAGIGWTEVEDLDGGPLSGKISELVNRVLEDHQDENETFFQEVLRDFRGFRAKEEASETRKLEQRILRVDEREERVDDIKELVTERINEKNLGREIHDFVRELLETHCHKFIVMLVLKEGPDTNAWKQPINTIDVLLWSIQDHEHEGDRDRLEVVNPRPLDNLRKAMKITRLSAADIDNQITRLKEVQEETLSWTEAAALVKQEPANDVYIEEGAQTQPDVLPDLPEDDPCMMQADNLQVGIWVEFSGDEDHISVR</sequence>
<accession>A0A2A5WK90</accession>
<dbReference type="Proteomes" id="UP000219327">
    <property type="component" value="Unassembled WGS sequence"/>
</dbReference>
<dbReference type="AlphaFoldDB" id="A0A2A5WK90"/>
<evidence type="ECO:0000313" key="1">
    <source>
        <dbReference type="EMBL" id="PDH36536.1"/>
    </source>
</evidence>
<dbReference type="Pfam" id="PF07793">
    <property type="entry name" value="DUF1631"/>
    <property type="match status" value="1"/>
</dbReference>
<reference evidence="1 2" key="1">
    <citation type="submission" date="2017-08" db="EMBL/GenBank/DDBJ databases">
        <title>Fine stratification of microbial communities through a metagenomic profile of the photic zone.</title>
        <authorList>
            <person name="Haro-Moreno J.M."/>
            <person name="Lopez-Perez M."/>
            <person name="De La Torre J."/>
            <person name="Picazo A."/>
            <person name="Camacho A."/>
            <person name="Rodriguez-Valera F."/>
        </authorList>
    </citation>
    <scope>NUCLEOTIDE SEQUENCE [LARGE SCALE GENOMIC DNA]</scope>
    <source>
        <strain evidence="1">MED-G24</strain>
    </source>
</reference>
<organism evidence="1 2">
    <name type="scientific">OM182 bacterium MED-G24</name>
    <dbReference type="NCBI Taxonomy" id="1986255"/>
    <lineage>
        <taxon>Bacteria</taxon>
        <taxon>Pseudomonadati</taxon>
        <taxon>Pseudomonadota</taxon>
        <taxon>Gammaproteobacteria</taxon>
        <taxon>OMG group</taxon>
        <taxon>OM182 clade</taxon>
    </lineage>
</organism>
<comment type="caution">
    <text evidence="1">The sequence shown here is derived from an EMBL/GenBank/DDBJ whole genome shotgun (WGS) entry which is preliminary data.</text>
</comment>
<dbReference type="EMBL" id="NTKD01000066">
    <property type="protein sequence ID" value="PDH36536.1"/>
    <property type="molecule type" value="Genomic_DNA"/>
</dbReference>
<proteinExistence type="predicted"/>
<name>A0A2A5WK90_9GAMM</name>
<protein>
    <submittedName>
        <fullName evidence="1">Uncharacterized protein</fullName>
    </submittedName>
</protein>
<dbReference type="InterPro" id="IPR012434">
    <property type="entry name" value="DUF1631"/>
</dbReference>